<evidence type="ECO:0000313" key="2">
    <source>
        <dbReference type="Proteomes" id="UP000053825"/>
    </source>
</evidence>
<keyword evidence="2" id="KW-1185">Reference proteome</keyword>
<dbReference type="AlphaFoldDB" id="A0A0L7RJK1"/>
<sequence>MRALLRTESEKTGAAQQNARYAIENYHLYFATRRRDDTVFTNWLALSSVWRVHLVSGT</sequence>
<dbReference type="Proteomes" id="UP000053825">
    <property type="component" value="Unassembled WGS sequence"/>
</dbReference>
<organism evidence="1 2">
    <name type="scientific">Habropoda laboriosa</name>
    <dbReference type="NCBI Taxonomy" id="597456"/>
    <lineage>
        <taxon>Eukaryota</taxon>
        <taxon>Metazoa</taxon>
        <taxon>Ecdysozoa</taxon>
        <taxon>Arthropoda</taxon>
        <taxon>Hexapoda</taxon>
        <taxon>Insecta</taxon>
        <taxon>Pterygota</taxon>
        <taxon>Neoptera</taxon>
        <taxon>Endopterygota</taxon>
        <taxon>Hymenoptera</taxon>
        <taxon>Apocrita</taxon>
        <taxon>Aculeata</taxon>
        <taxon>Apoidea</taxon>
        <taxon>Anthophila</taxon>
        <taxon>Apidae</taxon>
        <taxon>Habropoda</taxon>
    </lineage>
</organism>
<gene>
    <name evidence="1" type="ORF">WH47_01780</name>
</gene>
<protein>
    <submittedName>
        <fullName evidence="1">Uncharacterized protein</fullName>
    </submittedName>
</protein>
<dbReference type="EMBL" id="KQ414579">
    <property type="protein sequence ID" value="KOC71137.1"/>
    <property type="molecule type" value="Genomic_DNA"/>
</dbReference>
<proteinExistence type="predicted"/>
<evidence type="ECO:0000313" key="1">
    <source>
        <dbReference type="EMBL" id="KOC71137.1"/>
    </source>
</evidence>
<reference evidence="1 2" key="1">
    <citation type="submission" date="2015-07" db="EMBL/GenBank/DDBJ databases">
        <title>The genome of Habropoda laboriosa.</title>
        <authorList>
            <person name="Pan H."/>
            <person name="Kapheim K."/>
        </authorList>
    </citation>
    <scope>NUCLEOTIDE SEQUENCE [LARGE SCALE GENOMIC DNA]</scope>
    <source>
        <strain evidence="1">0110345459</strain>
    </source>
</reference>
<name>A0A0L7RJK1_9HYME</name>
<accession>A0A0L7RJK1</accession>